<protein>
    <recommendedName>
        <fullName evidence="1">PhoD-like phosphatase metallophosphatase domain-containing protein</fullName>
    </recommendedName>
</protein>
<dbReference type="InterPro" id="IPR018946">
    <property type="entry name" value="PhoD-like_MPP"/>
</dbReference>
<organism evidence="2 3">
    <name type="scientific">Rhizoclosmatium globosum</name>
    <dbReference type="NCBI Taxonomy" id="329046"/>
    <lineage>
        <taxon>Eukaryota</taxon>
        <taxon>Fungi</taxon>
        <taxon>Fungi incertae sedis</taxon>
        <taxon>Chytridiomycota</taxon>
        <taxon>Chytridiomycota incertae sedis</taxon>
        <taxon>Chytridiomycetes</taxon>
        <taxon>Chytridiales</taxon>
        <taxon>Chytriomycetaceae</taxon>
        <taxon>Rhizoclosmatium</taxon>
    </lineage>
</organism>
<dbReference type="AlphaFoldDB" id="A0A1Y2CGX9"/>
<dbReference type="InterPro" id="IPR052900">
    <property type="entry name" value="Phospholipid_Metab_Enz"/>
</dbReference>
<dbReference type="Pfam" id="PF09423">
    <property type="entry name" value="PhoD"/>
    <property type="match status" value="1"/>
</dbReference>
<dbReference type="OrthoDB" id="9992270at2759"/>
<dbReference type="Gene3D" id="2.60.40.380">
    <property type="entry name" value="Purple acid phosphatase-like, N-terminal"/>
    <property type="match status" value="1"/>
</dbReference>
<sequence>MGRITGGEAILFFDVKPVFWFTDSRRSHPVFHHDHPKRTLFIIAVFLITSARFSLVVPRSKLFAHDKIATRISIETAESHASESQFYSQWTTGRLKFNKNVRDLRQPTGHPPFSSTEPRFLHGVASGDALSDRVIIWTKVSPPPETASFYVRYDISLSATEPDSSLPGSPFLNSTPQSVLFSAPSNIADHKYGKPHSLVFSPVGQTKTLPTKDDPTISSVQFAVVSCSNWPRGFFNVYSSIAARDEVDVVLHLGDYIYEYRNGEYGDGSSIGRIPKPDRELLTLGDYRERHAQYKEDEDLQSLHRLKPWIVIWDDHEFVDDISGFFNSAHSNETLIRIPAAMRAYFEYLPIRVQKNFHYKPAHLSLQSQNRDLAIEADQHNGIYRNFHFGKLLDLMMLDTRIHGRDRSDWATVLNEDRTILGDDQEQWLVQQLQESSDRGAAWRVIGNQVVFAQMDWWGLMFNSDAWDGYPASRKRILEAIEKRGIKDVVVLTGE</sequence>
<evidence type="ECO:0000313" key="3">
    <source>
        <dbReference type="Proteomes" id="UP000193642"/>
    </source>
</evidence>
<keyword evidence="3" id="KW-1185">Reference proteome</keyword>
<dbReference type="PANTHER" id="PTHR43606:SF7">
    <property type="entry name" value="PHOSPHATASE, PUTATIVE (AFU_ORTHOLOGUE AFUA_6G08710)-RELATED"/>
    <property type="match status" value="1"/>
</dbReference>
<dbReference type="InterPro" id="IPR038607">
    <property type="entry name" value="PhoD-like_sf"/>
</dbReference>
<dbReference type="PANTHER" id="PTHR43606">
    <property type="entry name" value="PHOSPHATASE, PUTATIVE (AFU_ORTHOLOGUE AFUA_6G08710)-RELATED"/>
    <property type="match status" value="1"/>
</dbReference>
<dbReference type="EMBL" id="MCGO01000016">
    <property type="protein sequence ID" value="ORY46313.1"/>
    <property type="molecule type" value="Genomic_DNA"/>
</dbReference>
<dbReference type="Gene3D" id="3.60.21.70">
    <property type="entry name" value="PhoD-like phosphatase"/>
    <property type="match status" value="1"/>
</dbReference>
<evidence type="ECO:0000259" key="1">
    <source>
        <dbReference type="Pfam" id="PF09423"/>
    </source>
</evidence>
<dbReference type="InterPro" id="IPR029052">
    <property type="entry name" value="Metallo-depent_PP-like"/>
</dbReference>
<feature type="domain" description="PhoD-like phosphatase metallophosphatase" evidence="1">
    <location>
        <begin position="222"/>
        <end position="494"/>
    </location>
</feature>
<gene>
    <name evidence="2" type="ORF">BCR33DRAFT_783493</name>
</gene>
<comment type="caution">
    <text evidence="2">The sequence shown here is derived from an EMBL/GenBank/DDBJ whole genome shotgun (WGS) entry which is preliminary data.</text>
</comment>
<dbReference type="STRING" id="329046.A0A1Y2CGX9"/>
<reference evidence="2 3" key="1">
    <citation type="submission" date="2016-07" db="EMBL/GenBank/DDBJ databases">
        <title>Pervasive Adenine N6-methylation of Active Genes in Fungi.</title>
        <authorList>
            <consortium name="DOE Joint Genome Institute"/>
            <person name="Mondo S.J."/>
            <person name="Dannebaum R.O."/>
            <person name="Kuo R.C."/>
            <person name="Labutti K."/>
            <person name="Haridas S."/>
            <person name="Kuo A."/>
            <person name="Salamov A."/>
            <person name="Ahrendt S.R."/>
            <person name="Lipzen A."/>
            <person name="Sullivan W."/>
            <person name="Andreopoulos W.B."/>
            <person name="Clum A."/>
            <person name="Lindquist E."/>
            <person name="Daum C."/>
            <person name="Ramamoorthy G.K."/>
            <person name="Gryganskyi A."/>
            <person name="Culley D."/>
            <person name="Magnuson J.K."/>
            <person name="James T.Y."/>
            <person name="O'Malley M.A."/>
            <person name="Stajich J.E."/>
            <person name="Spatafora J.W."/>
            <person name="Visel A."/>
            <person name="Grigoriev I.V."/>
        </authorList>
    </citation>
    <scope>NUCLEOTIDE SEQUENCE [LARGE SCALE GENOMIC DNA]</scope>
    <source>
        <strain evidence="2 3">JEL800</strain>
    </source>
</reference>
<dbReference type="SUPFAM" id="SSF56300">
    <property type="entry name" value="Metallo-dependent phosphatases"/>
    <property type="match status" value="1"/>
</dbReference>
<dbReference type="CDD" id="cd07389">
    <property type="entry name" value="MPP_PhoD"/>
    <property type="match status" value="1"/>
</dbReference>
<dbReference type="Proteomes" id="UP000193642">
    <property type="component" value="Unassembled WGS sequence"/>
</dbReference>
<name>A0A1Y2CGX9_9FUNG</name>
<accession>A0A1Y2CGX9</accession>
<proteinExistence type="predicted"/>
<evidence type="ECO:0000313" key="2">
    <source>
        <dbReference type="EMBL" id="ORY46313.1"/>
    </source>
</evidence>